<comment type="subcellular location">
    <subcellularLocation>
        <location evidence="7">Cell membrane</location>
        <topology evidence="7">Multi-pass membrane protein</topology>
    </subcellularLocation>
</comment>
<comment type="function">
    <text evidence="7">Involved in cell division.</text>
</comment>
<evidence type="ECO:0000313" key="9">
    <source>
        <dbReference type="EMBL" id="MDS1271651.1"/>
    </source>
</evidence>
<feature type="transmembrane region" description="Helical" evidence="7">
    <location>
        <begin position="62"/>
        <end position="81"/>
    </location>
</feature>
<feature type="compositionally biased region" description="Basic residues" evidence="8">
    <location>
        <begin position="1"/>
        <end position="12"/>
    </location>
</feature>
<evidence type="ECO:0000256" key="4">
    <source>
        <dbReference type="ARBA" id="ARBA00022989"/>
    </source>
</evidence>
<keyword evidence="5 7" id="KW-0472">Membrane</keyword>
<evidence type="ECO:0000313" key="10">
    <source>
        <dbReference type="Proteomes" id="UP001250214"/>
    </source>
</evidence>
<dbReference type="HAMAP" id="MF_00631">
    <property type="entry name" value="CrgA"/>
    <property type="match status" value="1"/>
</dbReference>
<comment type="caution">
    <text evidence="9">The sequence shown here is derived from an EMBL/GenBank/DDBJ whole genome shotgun (WGS) entry which is preliminary data.</text>
</comment>
<dbReference type="InterPro" id="IPR009619">
    <property type="entry name" value="CrgA"/>
</dbReference>
<keyword evidence="3 7" id="KW-0812">Transmembrane</keyword>
<proteinExistence type="inferred from homology"/>
<keyword evidence="1 7" id="KW-1003">Cell membrane</keyword>
<reference evidence="10" key="1">
    <citation type="submission" date="2023-07" db="EMBL/GenBank/DDBJ databases">
        <title>Novel species in the genus Lipingzhangella isolated from Sambhar Salt Lake.</title>
        <authorList>
            <person name="Jiya N."/>
            <person name="Kajale S."/>
            <person name="Sharma A."/>
        </authorList>
    </citation>
    <scope>NUCLEOTIDE SEQUENCE [LARGE SCALE GENOMIC DNA]</scope>
    <source>
        <strain evidence="10">LS1_29</strain>
    </source>
</reference>
<evidence type="ECO:0000256" key="1">
    <source>
        <dbReference type="ARBA" id="ARBA00022475"/>
    </source>
</evidence>
<evidence type="ECO:0000256" key="3">
    <source>
        <dbReference type="ARBA" id="ARBA00022692"/>
    </source>
</evidence>
<evidence type="ECO:0000256" key="5">
    <source>
        <dbReference type="ARBA" id="ARBA00023136"/>
    </source>
</evidence>
<dbReference type="GO" id="GO:0051301">
    <property type="term" value="P:cell division"/>
    <property type="evidence" value="ECO:0007669"/>
    <property type="project" value="UniProtKB-KW"/>
</dbReference>
<accession>A0ABU2H8L6</accession>
<organism evidence="9 10">
    <name type="scientific">Lipingzhangella rawalii</name>
    <dbReference type="NCBI Taxonomy" id="2055835"/>
    <lineage>
        <taxon>Bacteria</taxon>
        <taxon>Bacillati</taxon>
        <taxon>Actinomycetota</taxon>
        <taxon>Actinomycetes</taxon>
        <taxon>Streptosporangiales</taxon>
        <taxon>Nocardiopsidaceae</taxon>
        <taxon>Lipingzhangella</taxon>
    </lineage>
</organism>
<keyword evidence="10" id="KW-1185">Reference proteome</keyword>
<keyword evidence="6 7" id="KW-0131">Cell cycle</keyword>
<dbReference type="EMBL" id="JAVLVT010000006">
    <property type="protein sequence ID" value="MDS1271651.1"/>
    <property type="molecule type" value="Genomic_DNA"/>
</dbReference>
<dbReference type="Pfam" id="PF06781">
    <property type="entry name" value="CrgA"/>
    <property type="match status" value="1"/>
</dbReference>
<dbReference type="RefSeq" id="WP_310913194.1">
    <property type="nucleotide sequence ID" value="NZ_JAVLVT010000006.1"/>
</dbReference>
<protein>
    <recommendedName>
        <fullName evidence="7">Cell division protein CrgA</fullName>
    </recommendedName>
</protein>
<evidence type="ECO:0000256" key="6">
    <source>
        <dbReference type="ARBA" id="ARBA00023306"/>
    </source>
</evidence>
<feature type="region of interest" description="Disordered" evidence="8">
    <location>
        <begin position="1"/>
        <end position="23"/>
    </location>
</feature>
<gene>
    <name evidence="7" type="primary">crgA</name>
    <name evidence="9" type="ORF">RIF23_15250</name>
</gene>
<evidence type="ECO:0000256" key="8">
    <source>
        <dbReference type="SAM" id="MobiDB-lite"/>
    </source>
</evidence>
<evidence type="ECO:0000256" key="7">
    <source>
        <dbReference type="HAMAP-Rule" id="MF_00631"/>
    </source>
</evidence>
<feature type="transmembrane region" description="Helical" evidence="7">
    <location>
        <begin position="29"/>
        <end position="50"/>
    </location>
</feature>
<name>A0ABU2H8L6_9ACTN</name>
<dbReference type="Proteomes" id="UP001250214">
    <property type="component" value="Unassembled WGS sequence"/>
</dbReference>
<keyword evidence="2 7" id="KW-0132">Cell division</keyword>
<evidence type="ECO:0000256" key="2">
    <source>
        <dbReference type="ARBA" id="ARBA00022618"/>
    </source>
</evidence>
<sequence>MPKSRSDRKKKAVYTPPVQEEAPRVSPPWFVPVMLAPGALGILWIVVFYITGGQIPVLDQLGNWNLLVGFGGIIATVLMSTRWH</sequence>
<comment type="similarity">
    <text evidence="7">Belongs to the CrgA family.</text>
</comment>
<keyword evidence="4 7" id="KW-1133">Transmembrane helix</keyword>